<evidence type="ECO:0000313" key="2">
    <source>
        <dbReference type="EMBL" id="RGE64297.1"/>
    </source>
</evidence>
<dbReference type="PANTHER" id="PTHR13016:SF0">
    <property type="entry name" value="AMME SYNDROME CANDIDATE GENE 1 PROTEIN"/>
    <property type="match status" value="1"/>
</dbReference>
<dbReference type="GO" id="GO:0016702">
    <property type="term" value="F:oxidoreductase activity, acting on single donors with incorporation of molecular oxygen, incorporation of two atoms of oxygen"/>
    <property type="evidence" value="ECO:0007669"/>
    <property type="project" value="UniProtKB-ARBA"/>
</dbReference>
<dbReference type="InterPro" id="IPR002733">
    <property type="entry name" value="AMMECR1_domain"/>
</dbReference>
<dbReference type="PROSITE" id="PS51112">
    <property type="entry name" value="AMMECR1"/>
    <property type="match status" value="1"/>
</dbReference>
<dbReference type="Pfam" id="PF01871">
    <property type="entry name" value="AMMECR1"/>
    <property type="match status" value="1"/>
</dbReference>
<dbReference type="Gene3D" id="3.30.700.20">
    <property type="entry name" value="Hypothetical protein ph0010, domain 1"/>
    <property type="match status" value="1"/>
</dbReference>
<sequence>MAVTAGFMLPHPPLIVPAIGKGEEQAITDTQEAYRRAAEEIAALRPETIVVLSPHTVMYADYFHVASGHWASGDFGQFRAGQVKLEAEYDTEFVRQLCSLADRESFPLGTLGERDRQLDHGVMVPLYFVNQYYDGYRLVRVGLSGLSLAEHYRAGLLIQKTAEQLGRRTVIIASGDLSHRLKEDGPYGYKEEGPAYDKRIMETMGRASFGELLEYPESFCEKAGECGHRSFTIMAGCLDRRAVEARRLSYEGPFGVGYGICTYTVTGTDEARAFLKRYEEKQRRKAVEDKGREDIYVRLARKSLETYIRTGKSLTLSRAEEELPSEMLARRAGVFVSLHKDGMLRGCIGTIAPVTGCVAEEILRNAVSAGTQDPRFQPVKEEELERLVYSVDVLGEPEAITSKEELDVKKYGVIVTKGRKRGLLLPDLDGVDSVEEQIAIARRKAGIREEDEVSLERFEVIRHGEKG</sequence>
<dbReference type="Proteomes" id="UP000260812">
    <property type="component" value="Unassembled WGS sequence"/>
</dbReference>
<dbReference type="NCBIfam" id="TIGR04336">
    <property type="entry name" value="AmmeMemoSam_B"/>
    <property type="match status" value="1"/>
</dbReference>
<feature type="domain" description="AMMECR1" evidence="1">
    <location>
        <begin position="291"/>
        <end position="467"/>
    </location>
</feature>
<dbReference type="PANTHER" id="PTHR13016">
    <property type="entry name" value="AMMECR1 HOMOLOG"/>
    <property type="match status" value="1"/>
</dbReference>
<reference evidence="2" key="1">
    <citation type="submission" date="2018-08" db="EMBL/GenBank/DDBJ databases">
        <title>A genome reference for cultivated species of the human gut microbiota.</title>
        <authorList>
            <person name="Zou Y."/>
            <person name="Xue W."/>
            <person name="Luo G."/>
        </authorList>
    </citation>
    <scope>NUCLEOTIDE SEQUENCE [LARGE SCALE GENOMIC DNA]</scope>
    <source>
        <strain evidence="2">TF05-5AC</strain>
    </source>
</reference>
<comment type="caution">
    <text evidence="2">The sequence shown here is derived from an EMBL/GenBank/DDBJ whole genome shotgun (WGS) entry which is preliminary data.</text>
</comment>
<dbReference type="InterPro" id="IPR027623">
    <property type="entry name" value="AmmeMemoSam_A"/>
</dbReference>
<organism evidence="2 3">
    <name type="scientific">Eisenbergiella massiliensis</name>
    <dbReference type="NCBI Taxonomy" id="1720294"/>
    <lineage>
        <taxon>Bacteria</taxon>
        <taxon>Bacillati</taxon>
        <taxon>Bacillota</taxon>
        <taxon>Clostridia</taxon>
        <taxon>Lachnospirales</taxon>
        <taxon>Lachnospiraceae</taxon>
        <taxon>Eisenbergiella</taxon>
    </lineage>
</organism>
<dbReference type="InterPro" id="IPR027485">
    <property type="entry name" value="AMMECR1_N"/>
</dbReference>
<dbReference type="InterPro" id="IPR004183">
    <property type="entry name" value="Xdiol_dOase_suB"/>
</dbReference>
<dbReference type="SUPFAM" id="SSF53213">
    <property type="entry name" value="LigB-like"/>
    <property type="match status" value="1"/>
</dbReference>
<dbReference type="NCBIfam" id="TIGR04335">
    <property type="entry name" value="AmmeMemoSam_A"/>
    <property type="match status" value="1"/>
</dbReference>
<dbReference type="GeneID" id="97986133"/>
<gene>
    <name evidence="2" type="primary">amrA</name>
    <name evidence="2" type="ORF">DXC51_04335</name>
</gene>
<evidence type="ECO:0000259" key="1">
    <source>
        <dbReference type="PROSITE" id="PS51112"/>
    </source>
</evidence>
<evidence type="ECO:0000313" key="3">
    <source>
        <dbReference type="Proteomes" id="UP000260812"/>
    </source>
</evidence>
<dbReference type="InterPro" id="IPR036071">
    <property type="entry name" value="AMMECR1_dom_sf"/>
</dbReference>
<dbReference type="NCBIfam" id="TIGR00296">
    <property type="entry name" value="TIGR00296 family protein"/>
    <property type="match status" value="1"/>
</dbReference>
<dbReference type="GO" id="GO:0008198">
    <property type="term" value="F:ferrous iron binding"/>
    <property type="evidence" value="ECO:0007669"/>
    <property type="project" value="InterPro"/>
</dbReference>
<accession>A0A3E3IB69</accession>
<dbReference type="Pfam" id="PF02900">
    <property type="entry name" value="LigB"/>
    <property type="match status" value="1"/>
</dbReference>
<dbReference type="SUPFAM" id="SSF143447">
    <property type="entry name" value="AMMECR1-like"/>
    <property type="match status" value="1"/>
</dbReference>
<dbReference type="CDD" id="cd07951">
    <property type="entry name" value="ED_3B_N_AMMECR1"/>
    <property type="match status" value="1"/>
</dbReference>
<proteinExistence type="predicted"/>
<name>A0A3E3IB69_9FIRM</name>
<dbReference type="AlphaFoldDB" id="A0A3E3IB69"/>
<dbReference type="EMBL" id="QVLV01000002">
    <property type="protein sequence ID" value="RGE64297.1"/>
    <property type="molecule type" value="Genomic_DNA"/>
</dbReference>
<keyword evidence="3" id="KW-1185">Reference proteome</keyword>
<dbReference type="Gene3D" id="3.40.830.10">
    <property type="entry name" value="LigB-like"/>
    <property type="match status" value="1"/>
</dbReference>
<protein>
    <submittedName>
        <fullName evidence="2">AmmeMemoRadiSam system protein A</fullName>
    </submittedName>
</protein>
<dbReference type="InterPro" id="IPR023473">
    <property type="entry name" value="AMMECR1"/>
</dbReference>
<dbReference type="RefSeq" id="WP_117543854.1">
    <property type="nucleotide sequence ID" value="NZ_JBKUNB010000011.1"/>
</dbReference>